<feature type="compositionally biased region" description="Polar residues" evidence="2">
    <location>
        <begin position="842"/>
        <end position="855"/>
    </location>
</feature>
<dbReference type="PANTHER" id="PTHR21481:SF0">
    <property type="entry name" value="PROTEIN CLEC16A"/>
    <property type="match status" value="1"/>
</dbReference>
<proteinExistence type="predicted"/>
<gene>
    <name evidence="4" type="ORF">WJX74_003618</name>
</gene>
<dbReference type="Proteomes" id="UP001438707">
    <property type="component" value="Unassembled WGS sequence"/>
</dbReference>
<evidence type="ECO:0000256" key="2">
    <source>
        <dbReference type="SAM" id="MobiDB-lite"/>
    </source>
</evidence>
<organism evidence="4 5">
    <name type="scientific">Apatococcus lobatus</name>
    <dbReference type="NCBI Taxonomy" id="904363"/>
    <lineage>
        <taxon>Eukaryota</taxon>
        <taxon>Viridiplantae</taxon>
        <taxon>Chlorophyta</taxon>
        <taxon>core chlorophytes</taxon>
        <taxon>Trebouxiophyceae</taxon>
        <taxon>Chlorellales</taxon>
        <taxon>Chlorellaceae</taxon>
        <taxon>Apatococcus</taxon>
    </lineage>
</organism>
<feature type="domain" description="FPL" evidence="3">
    <location>
        <begin position="51"/>
        <end position="203"/>
    </location>
</feature>
<feature type="region of interest" description="Disordered" evidence="2">
    <location>
        <begin position="367"/>
        <end position="458"/>
    </location>
</feature>
<comment type="caution">
    <text evidence="4">The sequence shown here is derived from an EMBL/GenBank/DDBJ whole genome shotgun (WGS) entry which is preliminary data.</text>
</comment>
<feature type="region of interest" description="Disordered" evidence="2">
    <location>
        <begin position="508"/>
        <end position="696"/>
    </location>
</feature>
<feature type="compositionally biased region" description="Polar residues" evidence="2">
    <location>
        <begin position="687"/>
        <end position="696"/>
    </location>
</feature>
<dbReference type="InterPro" id="IPR019155">
    <property type="entry name" value="CLEC16A/TT9_N"/>
</dbReference>
<dbReference type="InterPro" id="IPR039272">
    <property type="entry name" value="CLEC16A/TT9"/>
</dbReference>
<evidence type="ECO:0000259" key="3">
    <source>
        <dbReference type="Pfam" id="PF09758"/>
    </source>
</evidence>
<dbReference type="GO" id="GO:1901096">
    <property type="term" value="P:regulation of autophagosome maturation"/>
    <property type="evidence" value="ECO:0007669"/>
    <property type="project" value="TreeGrafter"/>
</dbReference>
<feature type="compositionally biased region" description="Polar residues" evidence="2">
    <location>
        <begin position="508"/>
        <end position="521"/>
    </location>
</feature>
<accession>A0AAW1RPD0</accession>
<dbReference type="EMBL" id="JALJOS010000008">
    <property type="protein sequence ID" value="KAK9835584.1"/>
    <property type="molecule type" value="Genomic_DNA"/>
</dbReference>
<dbReference type="GO" id="GO:0005794">
    <property type="term" value="C:Golgi apparatus"/>
    <property type="evidence" value="ECO:0007669"/>
    <property type="project" value="TreeGrafter"/>
</dbReference>
<feature type="compositionally biased region" description="Low complexity" evidence="2">
    <location>
        <begin position="525"/>
        <end position="535"/>
    </location>
</feature>
<evidence type="ECO:0000313" key="5">
    <source>
        <dbReference type="Proteomes" id="UP001438707"/>
    </source>
</evidence>
<feature type="region of interest" description="Disordered" evidence="2">
    <location>
        <begin position="755"/>
        <end position="790"/>
    </location>
</feature>
<dbReference type="GO" id="GO:0005770">
    <property type="term" value="C:late endosome"/>
    <property type="evidence" value="ECO:0007669"/>
    <property type="project" value="TreeGrafter"/>
</dbReference>
<keyword evidence="1" id="KW-0072">Autophagy</keyword>
<feature type="region of interest" description="Disordered" evidence="2">
    <location>
        <begin position="712"/>
        <end position="741"/>
    </location>
</feature>
<feature type="region of interest" description="Disordered" evidence="2">
    <location>
        <begin position="842"/>
        <end position="965"/>
    </location>
</feature>
<sequence length="1315" mass="142365">MSKKGSFWGTLFGYTPPRSRFTLEELRSLRDTLIKNSTVTEANKDLVVETLRLLAELLIWGDQHEPRFFEFFLENNLLAHFHAILEQRANRRGDIAKQVLQTLSILIQNMHGKEALFYMFSNNHINDIVRLRLDFDDEEVLGYYINMLKAISMKLNPGTVHFFFQVNETPEKAFPLYTEAIKLVHHKDAMVRAAARTLTLNVYGIKDPQIQTLVLSEPACKFLAELATHISKQCLELDQLLLELDITSATAAYGIDSCLAEIEDMLSYCNDILSSGEPRLCAALLKQLWTRFAVPFLLRPLHALRADVLPVPSHASSGGVGGMADTLRPICSLYICERLLHVMSYAELVNRLAAALLLTPTEPEPRIIHSSVSMPTPEGHPPPIWDTANPRDVRTSLDTPRATHNRSSHPHMGSQSEPGLMSHAQHPFEHGPWDPNPLFGSFHDTPQTVNEQSDWAEGGSNEVLDSQQRPFLLSGDFSQVQQQHSGSQLEAKPMDSFTEMLTSNEPLLMGSDNQRVSNHGLTPNPLASSPGSSPDSQPPWLPPYVDHNPLHASGPDIHPDRGDPHHRRVRSQPGDGHHMGMDPAGSEDPWDAAQRMGSTGLPVLHDVNGWGNHSGELQRARSSSNALIHRQPSDTMSMDPPFLHISGARKGSLPDPHAWPPEGQDPAGSHPLPAAWGGEPPGPQTPASPFSVPTTSPMVDAWLLDRRSNSENAADMGPALQHHQQQQEQQQSQQAQAHMQWAPPVQYKSQAENGLQPDLASGHQEPDGEAGYKVDGGVPLDEHSGQRDGLLGALSSQQPELATAGVRLLMATLQHQHLDSDLLAAAGLLPARKRKHMELLKQLTSPPSFRNTSPSAPLFPRASDSPFPVPLPSEGMMDTQRGYGAAADFGSPGRTLSSQDPLPAHSSRPDQAASDRPSNLERADDSAEELSESSAASSPTQSGQTGLGPFSRPRAFSRPGGVIRSGGQRRCQAWVDELCALLSLYLLPSSALAGVGWLLTQLAPASSKGSGLTRGQTECVERAVQEGRQMVGGECRGLWCDALPCFVQHEWAASRRAITSSPSSSTNAAVWCWLQARHIQALGTGGLSGKGSRAGAGSSPASVSAHAAQQAHHRVQRLVTLVQIHQTLLGGGEVAATAAVPSVTEAQLKAAEVREGNEVDVSSQLPCRVAFSRGRERSVAFALCGSPVVGDGSDGSTSPEAAVTSMPCIVLAEPSPMPGTGMVVAVAPLMGSAPHIDKAHGRWLHVHVRPPVRGLLKVVKASNPGNVVINIGRQLQDGHWVLSFQSSQAAQRAKQLIDESTEAMFGLYQQSLSLL</sequence>
<name>A0AAW1RPD0_9CHLO</name>
<dbReference type="PANTHER" id="PTHR21481">
    <property type="entry name" value="PROTEIN CLEC16A"/>
    <property type="match status" value="1"/>
</dbReference>
<reference evidence="4 5" key="1">
    <citation type="journal article" date="2024" name="Nat. Commun.">
        <title>Phylogenomics reveals the evolutionary origins of lichenization in chlorophyte algae.</title>
        <authorList>
            <person name="Puginier C."/>
            <person name="Libourel C."/>
            <person name="Otte J."/>
            <person name="Skaloud P."/>
            <person name="Haon M."/>
            <person name="Grisel S."/>
            <person name="Petersen M."/>
            <person name="Berrin J.G."/>
            <person name="Delaux P.M."/>
            <person name="Dal Grande F."/>
            <person name="Keller J."/>
        </authorList>
    </citation>
    <scope>NUCLEOTIDE SEQUENCE [LARGE SCALE GENOMIC DNA]</scope>
    <source>
        <strain evidence="4 5">SAG 2145</strain>
    </source>
</reference>
<feature type="compositionally biased region" description="Low complexity" evidence="2">
    <location>
        <begin position="719"/>
        <end position="740"/>
    </location>
</feature>
<protein>
    <recommendedName>
        <fullName evidence="3">FPL domain-containing protein</fullName>
    </recommendedName>
</protein>
<evidence type="ECO:0000313" key="4">
    <source>
        <dbReference type="EMBL" id="KAK9835584.1"/>
    </source>
</evidence>
<dbReference type="Pfam" id="PF09758">
    <property type="entry name" value="FPL"/>
    <property type="match status" value="1"/>
</dbReference>
<dbReference type="GO" id="GO:0016197">
    <property type="term" value="P:endosomal transport"/>
    <property type="evidence" value="ECO:0007669"/>
    <property type="project" value="TreeGrafter"/>
</dbReference>
<evidence type="ECO:0000256" key="1">
    <source>
        <dbReference type="ARBA" id="ARBA00023006"/>
    </source>
</evidence>
<feature type="compositionally biased region" description="Polar residues" evidence="2">
    <location>
        <begin position="444"/>
        <end position="453"/>
    </location>
</feature>
<dbReference type="GO" id="GO:0007034">
    <property type="term" value="P:vacuolar transport"/>
    <property type="evidence" value="ECO:0007669"/>
    <property type="project" value="TreeGrafter"/>
</dbReference>
<dbReference type="GO" id="GO:0006914">
    <property type="term" value="P:autophagy"/>
    <property type="evidence" value="ECO:0007669"/>
    <property type="project" value="UniProtKB-KW"/>
</dbReference>
<keyword evidence="5" id="KW-1185">Reference proteome</keyword>